<accession>A0ABQ4Q231</accession>
<organism evidence="1 2">
    <name type="scientific">Noviherbaspirillum aridicola</name>
    <dbReference type="NCBI Taxonomy" id="2849687"/>
    <lineage>
        <taxon>Bacteria</taxon>
        <taxon>Pseudomonadati</taxon>
        <taxon>Pseudomonadota</taxon>
        <taxon>Betaproteobacteria</taxon>
        <taxon>Burkholderiales</taxon>
        <taxon>Oxalobacteraceae</taxon>
        <taxon>Noviherbaspirillum</taxon>
    </lineage>
</organism>
<sequence>MQNKTPSEIAFHLNNLYRSEFGEKVKGRFLISHADLRALAGRARLEGGLIKQIAEALADEGLLLIHLESIASYGIGKESSFQKWRKVPKGVLAREKKRKSFSAPAAAWPFPVSIRP</sequence>
<protein>
    <submittedName>
        <fullName evidence="1">Uncharacterized protein</fullName>
    </submittedName>
</protein>
<dbReference type="EMBL" id="BPMK01000004">
    <property type="protein sequence ID" value="GIZ51096.1"/>
    <property type="molecule type" value="Genomic_DNA"/>
</dbReference>
<evidence type="ECO:0000313" key="2">
    <source>
        <dbReference type="Proteomes" id="UP000887222"/>
    </source>
</evidence>
<keyword evidence="2" id="KW-1185">Reference proteome</keyword>
<dbReference type="RefSeq" id="WP_220807271.1">
    <property type="nucleotide sequence ID" value="NZ_BPMK01000004.1"/>
</dbReference>
<reference evidence="1 2" key="1">
    <citation type="journal article" date="2022" name="Int. J. Syst. Evol. Microbiol.">
        <title>Noviherbaspirillum aridicola sp. nov., isolated from an arid soil in Pakistan.</title>
        <authorList>
            <person name="Khan I.U."/>
            <person name="Saqib M."/>
            <person name="Amin A."/>
            <person name="Hussain F."/>
            <person name="Li L."/>
            <person name="Liu Y.H."/>
            <person name="Fang B.Z."/>
            <person name="Ahmed I."/>
            <person name="Li W.J."/>
        </authorList>
    </citation>
    <scope>NUCLEOTIDE SEQUENCE [LARGE SCALE GENOMIC DNA]</scope>
    <source>
        <strain evidence="1 2">NCCP-691</strain>
    </source>
</reference>
<evidence type="ECO:0000313" key="1">
    <source>
        <dbReference type="EMBL" id="GIZ51096.1"/>
    </source>
</evidence>
<dbReference type="Proteomes" id="UP000887222">
    <property type="component" value="Unassembled WGS sequence"/>
</dbReference>
<comment type="caution">
    <text evidence="1">The sequence shown here is derived from an EMBL/GenBank/DDBJ whole genome shotgun (WGS) entry which is preliminary data.</text>
</comment>
<proteinExistence type="predicted"/>
<gene>
    <name evidence="1" type="ORF">NCCP691_11100</name>
</gene>
<name>A0ABQ4Q231_9BURK</name>